<comment type="similarity">
    <text evidence="1 5">Belongs to the enoyl-CoA hydratase/isomerase family.</text>
</comment>
<evidence type="ECO:0000313" key="8">
    <source>
        <dbReference type="Proteomes" id="UP000237752"/>
    </source>
</evidence>
<dbReference type="Proteomes" id="UP000237752">
    <property type="component" value="Unassembled WGS sequence"/>
</dbReference>
<dbReference type="SUPFAM" id="SSF52096">
    <property type="entry name" value="ClpP/crotonase"/>
    <property type="match status" value="1"/>
</dbReference>
<dbReference type="Gene3D" id="3.90.226.10">
    <property type="entry name" value="2-enoyl-CoA Hydratase, Chain A, domain 1"/>
    <property type="match status" value="1"/>
</dbReference>
<name>A0A2T0YY42_9ACTN</name>
<dbReference type="GO" id="GO:0006635">
    <property type="term" value="P:fatty acid beta-oxidation"/>
    <property type="evidence" value="ECO:0007669"/>
    <property type="project" value="TreeGrafter"/>
</dbReference>
<evidence type="ECO:0000256" key="4">
    <source>
        <dbReference type="ARBA" id="ARBA00023717"/>
    </source>
</evidence>
<comment type="caution">
    <text evidence="7">The sequence shown here is derived from an EMBL/GenBank/DDBJ whole genome shotgun (WGS) entry which is preliminary data.</text>
</comment>
<evidence type="ECO:0000313" key="7">
    <source>
        <dbReference type="EMBL" id="PRZ29022.1"/>
    </source>
</evidence>
<accession>A0A2T0YY42</accession>
<evidence type="ECO:0000259" key="6">
    <source>
        <dbReference type="Pfam" id="PF18313"/>
    </source>
</evidence>
<protein>
    <submittedName>
        <fullName evidence="7">Acetyl-CoA C-acetyltransferase</fullName>
    </submittedName>
</protein>
<keyword evidence="2" id="KW-0456">Lyase</keyword>
<dbReference type="InterPro" id="IPR018376">
    <property type="entry name" value="Enoyl-CoA_hyd/isom_CS"/>
</dbReference>
<dbReference type="InterPro" id="IPR040771">
    <property type="entry name" value="TLP1_add_C"/>
</dbReference>
<comment type="catalytic activity">
    <reaction evidence="4">
        <text>a 4-saturated-(3S)-3-hydroxyacyl-CoA = a (3E)-enoyl-CoA + H2O</text>
        <dbReference type="Rhea" id="RHEA:20724"/>
        <dbReference type="ChEBI" id="CHEBI:15377"/>
        <dbReference type="ChEBI" id="CHEBI:58521"/>
        <dbReference type="ChEBI" id="CHEBI:137480"/>
        <dbReference type="EC" id="4.2.1.17"/>
    </reaction>
</comment>
<dbReference type="PANTHER" id="PTHR11941:SF54">
    <property type="entry name" value="ENOYL-COA HYDRATASE, MITOCHONDRIAL"/>
    <property type="match status" value="1"/>
</dbReference>
<dbReference type="Pfam" id="PF18313">
    <property type="entry name" value="TLP1_add_C"/>
    <property type="match status" value="1"/>
</dbReference>
<dbReference type="InterPro" id="IPR014748">
    <property type="entry name" value="Enoyl-CoA_hydra_C"/>
</dbReference>
<feature type="domain" description="Thiolase-like protein type 1 additional C-terminal" evidence="6">
    <location>
        <begin position="445"/>
        <end position="524"/>
    </location>
</feature>
<dbReference type="GO" id="GO:0004300">
    <property type="term" value="F:enoyl-CoA hydratase activity"/>
    <property type="evidence" value="ECO:0007669"/>
    <property type="project" value="UniProtKB-EC"/>
</dbReference>
<organism evidence="7 8">
    <name type="scientific">Antricoccus suffuscus</name>
    <dbReference type="NCBI Taxonomy" id="1629062"/>
    <lineage>
        <taxon>Bacteria</taxon>
        <taxon>Bacillati</taxon>
        <taxon>Actinomycetota</taxon>
        <taxon>Actinomycetes</taxon>
        <taxon>Geodermatophilales</taxon>
        <taxon>Antricoccaceae</taxon>
        <taxon>Antricoccus</taxon>
    </lineage>
</organism>
<dbReference type="GO" id="GO:0016746">
    <property type="term" value="F:acyltransferase activity"/>
    <property type="evidence" value="ECO:0007669"/>
    <property type="project" value="InterPro"/>
</dbReference>
<dbReference type="PROSITE" id="PS00166">
    <property type="entry name" value="ENOYL_COA_HYDRATASE"/>
    <property type="match status" value="1"/>
</dbReference>
<evidence type="ECO:0000256" key="3">
    <source>
        <dbReference type="ARBA" id="ARBA00023709"/>
    </source>
</evidence>
<dbReference type="Gene3D" id="2.40.50.840">
    <property type="match status" value="1"/>
</dbReference>
<dbReference type="Gene3D" id="1.10.12.10">
    <property type="entry name" value="Lyase 2-enoyl-coa Hydratase, Chain A, domain 2"/>
    <property type="match status" value="1"/>
</dbReference>
<evidence type="ECO:0000256" key="1">
    <source>
        <dbReference type="ARBA" id="ARBA00005254"/>
    </source>
</evidence>
<comment type="catalytic activity">
    <reaction evidence="3">
        <text>a (3S)-3-hydroxyacyl-CoA = a (2E)-enoyl-CoA + H2O</text>
        <dbReference type="Rhea" id="RHEA:16105"/>
        <dbReference type="ChEBI" id="CHEBI:15377"/>
        <dbReference type="ChEBI" id="CHEBI:57318"/>
        <dbReference type="ChEBI" id="CHEBI:58856"/>
        <dbReference type="EC" id="4.2.1.17"/>
    </reaction>
</comment>
<gene>
    <name evidence="7" type="ORF">CLV47_13610</name>
</gene>
<dbReference type="CDD" id="cd06558">
    <property type="entry name" value="crotonase-like"/>
    <property type="match status" value="1"/>
</dbReference>
<dbReference type="PANTHER" id="PTHR11941">
    <property type="entry name" value="ENOYL-COA HYDRATASE-RELATED"/>
    <property type="match status" value="1"/>
</dbReference>
<keyword evidence="8" id="KW-1185">Reference proteome</keyword>
<dbReference type="InterPro" id="IPR016039">
    <property type="entry name" value="Thiolase-like"/>
</dbReference>
<evidence type="ECO:0000256" key="5">
    <source>
        <dbReference type="RuleBase" id="RU003707"/>
    </source>
</evidence>
<dbReference type="Gene3D" id="3.40.47.10">
    <property type="match status" value="1"/>
</dbReference>
<dbReference type="Pfam" id="PF00378">
    <property type="entry name" value="ECH_1"/>
    <property type="match status" value="1"/>
</dbReference>
<evidence type="ECO:0000256" key="2">
    <source>
        <dbReference type="ARBA" id="ARBA00023239"/>
    </source>
</evidence>
<dbReference type="EMBL" id="PVUE01000036">
    <property type="protein sequence ID" value="PRZ29022.1"/>
    <property type="molecule type" value="Genomic_DNA"/>
</dbReference>
<dbReference type="InterPro" id="IPR029045">
    <property type="entry name" value="ClpP/crotonase-like_dom_sf"/>
</dbReference>
<proteinExistence type="inferred from homology"/>
<dbReference type="SUPFAM" id="SSF53901">
    <property type="entry name" value="Thiolase-like"/>
    <property type="match status" value="1"/>
</dbReference>
<sequence>MRARPLFSITKYTPEDGDLHMSISPSTPIIVGVGQFTERIGSPEYAALSSADIAARAAERAFADAKSLDSLGQHVDAIATTRTFEDSTPRRAQPFGKTDNFPRSVASRLGIAPRVAVLEKAGGNTPQQLVTEFAERLSTGEFRMVLLAGGENISTARWLQKSGESADWSETVEGSVENRGMGMTGLAYRYNMSHGVVGAPPSYALCETARRGRLGQAPDEYLAEMGRLFAPFTEVAAANPYSSSDVTASTPNELTTVGERNRMIASPYPLRLVARDQVNQGAAVVLTTVGTARELGIAESQWIYLHGHAAVAERELMQRQDLGRYPAAVLACEEALRQSGITIDEVTYFDFYSCFPVAVSSVAIDGLGLSADDPRGLTLTGGLPYFGGPGNNYSMHAICTAVERTRQDPGSYGFVGANGGYLSKYAVGIYSSKPAEFVASDNARLQKVVDGWDAPAREERPDGWATIETYTVVYSKTGPDFAVVVGRTAGGNRFLARTDAGDSDTVAQVVADDALGKKVFVRHTSRGNRFAFTEERIEQLLPRRTPAFRESYEYAIVERDGHLLQVTINRPEVRNSLHPMASDELAEIWDAFEADPDLWVAILTGAGTAAFSSGNDLKYTAAGNERWLPLTGFGGITARARTKPVIAAVNGFAMGGGTEMALACDIVVADETASFALSEVRVGLVAAAGGLVRLPRQIPKKVAAEHILTGRAILAADALRLGLVNRVMPAGAAVQGAREIAEEILAVSPTSVRISMRVMAEADEYPSEAAAMAAPAAYMDDLMTTEDYLEGPKAFAEKRPPVWKNR</sequence>
<dbReference type="InterPro" id="IPR001753">
    <property type="entry name" value="Enoyl-CoA_hydra/iso"/>
</dbReference>
<dbReference type="AlphaFoldDB" id="A0A2T0YY42"/>
<reference evidence="7 8" key="1">
    <citation type="submission" date="2018-03" db="EMBL/GenBank/DDBJ databases">
        <title>Genomic Encyclopedia of Archaeal and Bacterial Type Strains, Phase II (KMG-II): from individual species to whole genera.</title>
        <authorList>
            <person name="Goeker M."/>
        </authorList>
    </citation>
    <scope>NUCLEOTIDE SEQUENCE [LARGE SCALE GENOMIC DNA]</scope>
    <source>
        <strain evidence="7 8">DSM 100065</strain>
    </source>
</reference>
<keyword evidence="7" id="KW-0808">Transferase</keyword>